<sequence>AKQDELPFQEIDASQNQLGWRGCKTLVDLCLKCKDLRVVKLFKNELTDKAVPALCKLAEECPGLEQLHLSYNRLSGDGASQIIAAAARGRAGTKGDQKDRRDKGFTLWLRLEHNKIQRPAELLEGLWAKKVDFCEARDTQKCGPRICKRCALVHLPYFSKQDGEASDGKSASADSVQ</sequence>
<evidence type="ECO:0000313" key="1">
    <source>
        <dbReference type="EMBL" id="CAE8589179.1"/>
    </source>
</evidence>
<keyword evidence="2" id="KW-1185">Reference proteome</keyword>
<comment type="caution">
    <text evidence="1">The sequence shown here is derived from an EMBL/GenBank/DDBJ whole genome shotgun (WGS) entry which is preliminary data.</text>
</comment>
<dbReference type="Pfam" id="PF13516">
    <property type="entry name" value="LRR_6"/>
    <property type="match status" value="1"/>
</dbReference>
<proteinExistence type="predicted"/>
<dbReference type="InterPro" id="IPR032675">
    <property type="entry name" value="LRR_dom_sf"/>
</dbReference>
<dbReference type="SUPFAM" id="SSF52047">
    <property type="entry name" value="RNI-like"/>
    <property type="match status" value="1"/>
</dbReference>
<dbReference type="AlphaFoldDB" id="A0A813DJJ5"/>
<protein>
    <submittedName>
        <fullName evidence="1">Uncharacterized protein</fullName>
    </submittedName>
</protein>
<dbReference type="EMBL" id="CAJNNV010003531">
    <property type="protein sequence ID" value="CAE8589179.1"/>
    <property type="molecule type" value="Genomic_DNA"/>
</dbReference>
<feature type="non-terminal residue" evidence="1">
    <location>
        <position position="177"/>
    </location>
</feature>
<accession>A0A813DJJ5</accession>
<gene>
    <name evidence="1" type="ORF">PGLA1383_LOCUS7954</name>
</gene>
<dbReference type="Proteomes" id="UP000654075">
    <property type="component" value="Unassembled WGS sequence"/>
</dbReference>
<dbReference type="OrthoDB" id="417001at2759"/>
<organism evidence="1 2">
    <name type="scientific">Polarella glacialis</name>
    <name type="common">Dinoflagellate</name>
    <dbReference type="NCBI Taxonomy" id="89957"/>
    <lineage>
        <taxon>Eukaryota</taxon>
        <taxon>Sar</taxon>
        <taxon>Alveolata</taxon>
        <taxon>Dinophyceae</taxon>
        <taxon>Suessiales</taxon>
        <taxon>Suessiaceae</taxon>
        <taxon>Polarella</taxon>
    </lineage>
</organism>
<feature type="non-terminal residue" evidence="1">
    <location>
        <position position="1"/>
    </location>
</feature>
<evidence type="ECO:0000313" key="2">
    <source>
        <dbReference type="Proteomes" id="UP000654075"/>
    </source>
</evidence>
<dbReference type="InterPro" id="IPR001611">
    <property type="entry name" value="Leu-rich_rpt"/>
</dbReference>
<dbReference type="Gene3D" id="3.80.10.10">
    <property type="entry name" value="Ribonuclease Inhibitor"/>
    <property type="match status" value="1"/>
</dbReference>
<reference evidence="1" key="1">
    <citation type="submission" date="2021-02" db="EMBL/GenBank/DDBJ databases">
        <authorList>
            <person name="Dougan E. K."/>
            <person name="Rhodes N."/>
            <person name="Thang M."/>
            <person name="Chan C."/>
        </authorList>
    </citation>
    <scope>NUCLEOTIDE SEQUENCE</scope>
</reference>
<name>A0A813DJJ5_POLGL</name>